<dbReference type="NCBIfam" id="NF040973">
    <property type="entry name" value="restrict_Sau3AI"/>
    <property type="match status" value="1"/>
</dbReference>
<dbReference type="InterPro" id="IPR011335">
    <property type="entry name" value="Restrct_endonuc-II-like"/>
</dbReference>
<dbReference type="GO" id="GO:0004519">
    <property type="term" value="F:endonuclease activity"/>
    <property type="evidence" value="ECO:0007669"/>
    <property type="project" value="UniProtKB-KW"/>
</dbReference>
<evidence type="ECO:0000256" key="1">
    <source>
        <dbReference type="ARBA" id="ARBA00022722"/>
    </source>
</evidence>
<name>A0A2I1NBY2_9BACT</name>
<evidence type="ECO:0000256" key="3">
    <source>
        <dbReference type="ARBA" id="ARBA00022801"/>
    </source>
</evidence>
<dbReference type="InterPro" id="IPR011337">
    <property type="entry name" value="DNA_rep_MutH/RE_typeII_Sau3AI"/>
</dbReference>
<keyword evidence="3" id="KW-0378">Hydrolase</keyword>
<dbReference type="Pfam" id="PF02976">
    <property type="entry name" value="MutH"/>
    <property type="match status" value="1"/>
</dbReference>
<dbReference type="RefSeq" id="WP_101636403.1">
    <property type="nucleotide sequence ID" value="NZ_JANQCS010000014.1"/>
</dbReference>
<dbReference type="SUPFAM" id="SSF52980">
    <property type="entry name" value="Restriction endonuclease-like"/>
    <property type="match status" value="2"/>
</dbReference>
<gene>
    <name evidence="5" type="ORF">CYJ41_00240</name>
</gene>
<dbReference type="GO" id="GO:0003677">
    <property type="term" value="F:DNA binding"/>
    <property type="evidence" value="ECO:0007669"/>
    <property type="project" value="InterPro"/>
</dbReference>
<proteinExistence type="predicted"/>
<evidence type="ECO:0000259" key="4">
    <source>
        <dbReference type="SMART" id="SM00927"/>
    </source>
</evidence>
<dbReference type="AlphaFoldDB" id="A0A2I1NBY2"/>
<dbReference type="Proteomes" id="UP000234639">
    <property type="component" value="Unassembled WGS sequence"/>
</dbReference>
<accession>A0A2I1NBY2</accession>
<keyword evidence="1" id="KW-0540">Nuclease</keyword>
<dbReference type="InterPro" id="IPR037057">
    <property type="entry name" value="DNA_rep_MutH/T2_RE_sf"/>
</dbReference>
<protein>
    <submittedName>
        <fullName evidence="5">Restriction endonuclease</fullName>
    </submittedName>
</protein>
<keyword evidence="2 5" id="KW-0255">Endonuclease</keyword>
<comment type="caution">
    <text evidence="5">The sequence shown here is derived from an EMBL/GenBank/DDBJ whole genome shotgun (WGS) entry which is preliminary data.</text>
</comment>
<dbReference type="CDD" id="cd22356">
    <property type="entry name" value="Sau3AI_N-like"/>
    <property type="match status" value="1"/>
</dbReference>
<dbReference type="EMBL" id="PKHU01000001">
    <property type="protein sequence ID" value="PKZ29907.1"/>
    <property type="molecule type" value="Genomic_DNA"/>
</dbReference>
<dbReference type="Gene3D" id="3.40.600.10">
    <property type="entry name" value="DNA mismatch repair MutH/Restriction endonuclease, type II"/>
    <property type="match status" value="2"/>
</dbReference>
<evidence type="ECO:0000313" key="6">
    <source>
        <dbReference type="Proteomes" id="UP000234639"/>
    </source>
</evidence>
<organism evidence="5 6">
    <name type="scientific">Campylobacter ureolyticus</name>
    <dbReference type="NCBI Taxonomy" id="827"/>
    <lineage>
        <taxon>Bacteria</taxon>
        <taxon>Pseudomonadati</taxon>
        <taxon>Campylobacterota</taxon>
        <taxon>Epsilonproteobacteria</taxon>
        <taxon>Campylobacterales</taxon>
        <taxon>Campylobacteraceae</taxon>
        <taxon>Campylobacter</taxon>
    </lineage>
</organism>
<reference evidence="5 6" key="1">
    <citation type="submission" date="2017-12" db="EMBL/GenBank/DDBJ databases">
        <title>Phylogenetic diversity of female urinary microbiome.</title>
        <authorList>
            <person name="Thomas-White K."/>
            <person name="Wolfe A.J."/>
        </authorList>
    </citation>
    <scope>NUCLEOTIDE SEQUENCE [LARGE SCALE GENOMIC DNA]</scope>
    <source>
        <strain evidence="5 6">UMB0112</strain>
    </source>
</reference>
<dbReference type="GO" id="GO:0016787">
    <property type="term" value="F:hydrolase activity"/>
    <property type="evidence" value="ECO:0007669"/>
    <property type="project" value="UniProtKB-KW"/>
</dbReference>
<dbReference type="CDD" id="cd22355">
    <property type="entry name" value="Sau3AI_C"/>
    <property type="match status" value="1"/>
</dbReference>
<evidence type="ECO:0000313" key="5">
    <source>
        <dbReference type="EMBL" id="PKZ29907.1"/>
    </source>
</evidence>
<evidence type="ECO:0000256" key="2">
    <source>
        <dbReference type="ARBA" id="ARBA00022759"/>
    </source>
</evidence>
<feature type="domain" description="DNA mismatch repair MutH/Type II restriction enzyme Sau3AI" evidence="4">
    <location>
        <begin position="69"/>
        <end position="173"/>
    </location>
</feature>
<sequence length="500" mass="58790">MNNLPYDDTNPIKILEYAQKLIGLRFLDILEQNIKNSKQYNFNEEIEVYNNPRKKGSLGNLLEEHYFFYKPNNSPEPDFEKAGVELKTTPYEKTKKGLRAGERLVISMIPNNEPIDTEFKGSHLEKKICKILIIWYCRLREEVDRITYKIDFVNLYELYSDLCKKDLEIILEDYEIIVNKITSGKAHELSESDTRYLGACTKGSTAKQSLQPQFYEDKDKNCKVPAKRRAFSFKQSYMTYILNSYVKSGLMDYDSIFKKNELKNGCFDEKVLEKINKYKGWSVDELCKEFNLPADSKPKQKNRILINLILGVHTNNSEEFEKANIVIKTIRLEKNKEKPKESMSFPKINIKEFISKDFEDSYEYKFFEETRFLLVVFKLNEYGKYILSGSRFWNMPIEELETIGKREWNLYKNKFIEGVNFKLKTQKDGKLIIENDLPKKNDTEIFHLRPHANKSSYLIGGKRYGSGKESDMDELPNGDKMTNQCFFINNDYIAKIVKDI</sequence>
<dbReference type="SMART" id="SM00927">
    <property type="entry name" value="MutH"/>
    <property type="match status" value="1"/>
</dbReference>